<feature type="region of interest" description="Disordered" evidence="1">
    <location>
        <begin position="65"/>
        <end position="106"/>
    </location>
</feature>
<evidence type="ECO:0000313" key="2">
    <source>
        <dbReference type="EMBL" id="CAA9428348.1"/>
    </source>
</evidence>
<sequence length="106" mass="12076">MLPCLGEFAQSRRPGDTMLQAYSKERRNMRKKLVIFFAAALVPVLGLTACGGEVEQQVRDQVEQEVQEQVDEGRTQVEQQVQEGRTQVEQQVQEGRTQIEEGIEKQ</sequence>
<dbReference type="EMBL" id="CADCVD010000019">
    <property type="protein sequence ID" value="CAA9428348.1"/>
    <property type="molecule type" value="Genomic_DNA"/>
</dbReference>
<proteinExistence type="predicted"/>
<accession>A0A6J4PX34</accession>
<name>A0A6J4PX34_9ACTN</name>
<organism evidence="2">
    <name type="scientific">uncultured Rubrobacteraceae bacterium</name>
    <dbReference type="NCBI Taxonomy" id="349277"/>
    <lineage>
        <taxon>Bacteria</taxon>
        <taxon>Bacillati</taxon>
        <taxon>Actinomycetota</taxon>
        <taxon>Rubrobacteria</taxon>
        <taxon>Rubrobacterales</taxon>
        <taxon>Rubrobacteraceae</taxon>
        <taxon>environmental samples</taxon>
    </lineage>
</organism>
<gene>
    <name evidence="2" type="ORF">AVDCRST_MAG37-411</name>
</gene>
<evidence type="ECO:0000256" key="1">
    <source>
        <dbReference type="SAM" id="MobiDB-lite"/>
    </source>
</evidence>
<reference evidence="2" key="1">
    <citation type="submission" date="2020-02" db="EMBL/GenBank/DDBJ databases">
        <authorList>
            <person name="Meier V. D."/>
        </authorList>
    </citation>
    <scope>NUCLEOTIDE SEQUENCE</scope>
    <source>
        <strain evidence="2">AVDCRST_MAG37</strain>
    </source>
</reference>
<feature type="compositionally biased region" description="Basic and acidic residues" evidence="1">
    <location>
        <begin position="97"/>
        <end position="106"/>
    </location>
</feature>
<dbReference type="AlphaFoldDB" id="A0A6J4PX34"/>
<feature type="compositionally biased region" description="Polar residues" evidence="1">
    <location>
        <begin position="76"/>
        <end position="96"/>
    </location>
</feature>
<protein>
    <submittedName>
        <fullName evidence="2">Uncharacterized protein</fullName>
    </submittedName>
</protein>